<gene>
    <name evidence="1" type="ORF">H6F99_21570</name>
</gene>
<proteinExistence type="predicted"/>
<evidence type="ECO:0000313" key="2">
    <source>
        <dbReference type="Proteomes" id="UP000606721"/>
    </source>
</evidence>
<keyword evidence="2" id="KW-1185">Reference proteome</keyword>
<dbReference type="Proteomes" id="UP000606721">
    <property type="component" value="Unassembled WGS sequence"/>
</dbReference>
<evidence type="ECO:0000313" key="1">
    <source>
        <dbReference type="EMBL" id="MBD2280769.1"/>
    </source>
</evidence>
<organism evidence="1 2">
    <name type="scientific">Aphanizomenon flos-aquae FACHB-1040</name>
    <dbReference type="NCBI Taxonomy" id="2692887"/>
    <lineage>
        <taxon>Bacteria</taxon>
        <taxon>Bacillati</taxon>
        <taxon>Cyanobacteriota</taxon>
        <taxon>Cyanophyceae</taxon>
        <taxon>Nostocales</taxon>
        <taxon>Aphanizomenonaceae</taxon>
        <taxon>Aphanizomenon</taxon>
    </lineage>
</organism>
<reference evidence="1 2" key="1">
    <citation type="journal article" date="2020" name="ISME J.">
        <title>Comparative genomics reveals insights into cyanobacterial evolution and habitat adaptation.</title>
        <authorList>
            <person name="Chen M.Y."/>
            <person name="Teng W.K."/>
            <person name="Zhao L."/>
            <person name="Hu C.X."/>
            <person name="Zhou Y.K."/>
            <person name="Han B.P."/>
            <person name="Song L.R."/>
            <person name="Shu W.S."/>
        </authorList>
    </citation>
    <scope>NUCLEOTIDE SEQUENCE [LARGE SCALE GENOMIC DNA]</scope>
    <source>
        <strain evidence="1 2">FACHB-1040</strain>
    </source>
</reference>
<dbReference type="InterPro" id="IPR011335">
    <property type="entry name" value="Restrct_endonuc-II-like"/>
</dbReference>
<comment type="caution">
    <text evidence="1">The sequence shown here is derived from an EMBL/GenBank/DDBJ whole genome shotgun (WGS) entry which is preliminary data.</text>
</comment>
<accession>A0ABR8C127</accession>
<dbReference type="RefSeq" id="WP_190384189.1">
    <property type="nucleotide sequence ID" value="NZ_JACJQT010000074.1"/>
</dbReference>
<protein>
    <submittedName>
        <fullName evidence="1">XisH family protein</fullName>
    </submittedName>
</protein>
<sequence length="143" mass="16829">MAKDIYHNAVKNALIKDGWRILADSYFLQYEDAQLYADLLAEKTLLAQQNNRTIVVEIKSFINPSPMRDFELALGQYIVYRDILDLSEKHYAIYLAVKDTVFESFFQRKSVKAIVKRHQVEFIVFNNEQEEIVSWISSQDMEK</sequence>
<name>A0ABR8C127_APHFL</name>
<dbReference type="Gene3D" id="3.40.1350.10">
    <property type="match status" value="1"/>
</dbReference>
<dbReference type="Pfam" id="PF08814">
    <property type="entry name" value="XisH"/>
    <property type="match status" value="1"/>
</dbReference>
<dbReference type="InterPro" id="IPR014919">
    <property type="entry name" value="XisH"/>
</dbReference>
<dbReference type="InterPro" id="IPR011856">
    <property type="entry name" value="tRNA_endonuc-like_dom_sf"/>
</dbReference>
<dbReference type="CDD" id="cd22366">
    <property type="entry name" value="XisH-like"/>
    <property type="match status" value="1"/>
</dbReference>
<dbReference type="EMBL" id="JACJQT010000074">
    <property type="protein sequence ID" value="MBD2280769.1"/>
    <property type="molecule type" value="Genomic_DNA"/>
</dbReference>
<dbReference type="SUPFAM" id="SSF52980">
    <property type="entry name" value="Restriction endonuclease-like"/>
    <property type="match status" value="1"/>
</dbReference>